<dbReference type="Pfam" id="PF00878">
    <property type="entry name" value="CIMR"/>
    <property type="match status" value="1"/>
</dbReference>
<feature type="non-terminal residue" evidence="1">
    <location>
        <position position="104"/>
    </location>
</feature>
<dbReference type="Proteomes" id="UP000054560">
    <property type="component" value="Unassembled WGS sequence"/>
</dbReference>
<evidence type="ECO:0000313" key="2">
    <source>
        <dbReference type="Proteomes" id="UP000054560"/>
    </source>
</evidence>
<dbReference type="Gene3D" id="2.70.130.10">
    <property type="entry name" value="Mannose-6-phosphate receptor binding domain"/>
    <property type="match status" value="1"/>
</dbReference>
<dbReference type="AlphaFoldDB" id="A0A0L0EZK6"/>
<gene>
    <name evidence="1" type="ORF">SARC_18220</name>
</gene>
<accession>A0A0L0EZK6</accession>
<name>A0A0L0EZK6_9EUKA</name>
<dbReference type="OrthoDB" id="4504960at2759"/>
<reference evidence="1 2" key="1">
    <citation type="submission" date="2011-02" db="EMBL/GenBank/DDBJ databases">
        <title>The Genome Sequence of Sphaeroforma arctica JP610.</title>
        <authorList>
            <consortium name="The Broad Institute Genome Sequencing Platform"/>
            <person name="Russ C."/>
            <person name="Cuomo C."/>
            <person name="Young S.K."/>
            <person name="Zeng Q."/>
            <person name="Gargeya S."/>
            <person name="Alvarado L."/>
            <person name="Berlin A."/>
            <person name="Chapman S.B."/>
            <person name="Chen Z."/>
            <person name="Freedman E."/>
            <person name="Gellesch M."/>
            <person name="Goldberg J."/>
            <person name="Griggs A."/>
            <person name="Gujja S."/>
            <person name="Heilman E."/>
            <person name="Heiman D."/>
            <person name="Howarth C."/>
            <person name="Mehta T."/>
            <person name="Neiman D."/>
            <person name="Pearson M."/>
            <person name="Roberts A."/>
            <person name="Saif S."/>
            <person name="Shea T."/>
            <person name="Shenoy N."/>
            <person name="Sisk P."/>
            <person name="Stolte C."/>
            <person name="Sykes S."/>
            <person name="White J."/>
            <person name="Yandava C."/>
            <person name="Burger G."/>
            <person name="Gray M.W."/>
            <person name="Holland P.W.H."/>
            <person name="King N."/>
            <person name="Lang F.B.F."/>
            <person name="Roger A.J."/>
            <person name="Ruiz-Trillo I."/>
            <person name="Haas B."/>
            <person name="Nusbaum C."/>
            <person name="Birren B."/>
        </authorList>
    </citation>
    <scope>NUCLEOTIDE SEQUENCE [LARGE SCALE GENOMIC DNA]</scope>
    <source>
        <strain evidence="1 2">JP610</strain>
    </source>
</reference>
<protein>
    <submittedName>
        <fullName evidence="1">Uncharacterized protein</fullName>
    </submittedName>
</protein>
<keyword evidence="2" id="KW-1185">Reference proteome</keyword>
<dbReference type="GO" id="GO:0005537">
    <property type="term" value="F:D-mannose binding"/>
    <property type="evidence" value="ECO:0007669"/>
    <property type="project" value="InterPro"/>
</dbReference>
<evidence type="ECO:0000313" key="1">
    <source>
        <dbReference type="EMBL" id="KNC69273.1"/>
    </source>
</evidence>
<organism evidence="1 2">
    <name type="scientific">Sphaeroforma arctica JP610</name>
    <dbReference type="NCBI Taxonomy" id="667725"/>
    <lineage>
        <taxon>Eukaryota</taxon>
        <taxon>Ichthyosporea</taxon>
        <taxon>Ichthyophonida</taxon>
        <taxon>Sphaeroforma</taxon>
    </lineage>
</organism>
<dbReference type="GO" id="GO:0038023">
    <property type="term" value="F:signaling receptor activity"/>
    <property type="evidence" value="ECO:0007669"/>
    <property type="project" value="InterPro"/>
</dbReference>
<dbReference type="InterPro" id="IPR000479">
    <property type="entry name" value="CIMR_rpt"/>
</dbReference>
<dbReference type="SUPFAM" id="SSF50911">
    <property type="entry name" value="Mannose 6-phosphate receptor domain"/>
    <property type="match status" value="1"/>
</dbReference>
<dbReference type="GO" id="GO:0007041">
    <property type="term" value="P:lysosomal transport"/>
    <property type="evidence" value="ECO:0007669"/>
    <property type="project" value="InterPro"/>
</dbReference>
<dbReference type="InterPro" id="IPR009011">
    <property type="entry name" value="Man6P_isomerase_rcpt-bd_dom_sf"/>
</dbReference>
<dbReference type="EMBL" id="KQ256223">
    <property type="protein sequence ID" value="KNC69273.1"/>
    <property type="molecule type" value="Genomic_DNA"/>
</dbReference>
<dbReference type="RefSeq" id="XP_014143175.1">
    <property type="nucleotide sequence ID" value="XM_014287700.1"/>
</dbReference>
<dbReference type="GeneID" id="25918724"/>
<proteinExistence type="predicted"/>
<sequence length="104" mass="11473">MHPRTHENPCNLHMLYPPVPGLEPCGSSGVNRTVVITFTCFPGTLGFPVSVAGGESECVSYFEWQTEAACEVQQVTGVECELIVPVSKDIIDLKDLWNINDDYE</sequence>